<evidence type="ECO:0000313" key="6">
    <source>
        <dbReference type="Proteomes" id="UP000008063"/>
    </source>
</evidence>
<evidence type="ECO:0000259" key="4">
    <source>
        <dbReference type="Pfam" id="PF00135"/>
    </source>
</evidence>
<dbReference type="PROSITE" id="PS00122">
    <property type="entry name" value="CARBOXYLESTERASE_B_1"/>
    <property type="match status" value="1"/>
</dbReference>
<feature type="chain" id="PRO_5005130476" description="Carboxylic ester hydrolase" evidence="3">
    <location>
        <begin position="23"/>
        <end position="682"/>
    </location>
</feature>
<dbReference type="OrthoDB" id="408631at2759"/>
<comment type="similarity">
    <text evidence="1 3">Belongs to the type-B carboxylesterase/lipase family.</text>
</comment>
<dbReference type="PROSITE" id="PS00941">
    <property type="entry name" value="CARBOXYLESTERASE_B_2"/>
    <property type="match status" value="1"/>
</dbReference>
<keyword evidence="2 3" id="KW-0378">Hydrolase</keyword>
<reference evidence="6" key="1">
    <citation type="journal article" date="2011" name="Science">
        <title>The plant cell wall-decomposing machinery underlies the functional diversity of forest fungi.</title>
        <authorList>
            <person name="Eastwood D.C."/>
            <person name="Floudas D."/>
            <person name="Binder M."/>
            <person name="Majcherczyk A."/>
            <person name="Schneider P."/>
            <person name="Aerts A."/>
            <person name="Asiegbu F.O."/>
            <person name="Baker S.E."/>
            <person name="Barry K."/>
            <person name="Bendiksby M."/>
            <person name="Blumentritt M."/>
            <person name="Coutinho P.M."/>
            <person name="Cullen D."/>
            <person name="de Vries R.P."/>
            <person name="Gathman A."/>
            <person name="Goodell B."/>
            <person name="Henrissat B."/>
            <person name="Ihrmark K."/>
            <person name="Kauserud H."/>
            <person name="Kohler A."/>
            <person name="LaButti K."/>
            <person name="Lapidus A."/>
            <person name="Lavin J.L."/>
            <person name="Lee Y.-H."/>
            <person name="Lindquist E."/>
            <person name="Lilly W."/>
            <person name="Lucas S."/>
            <person name="Morin E."/>
            <person name="Murat C."/>
            <person name="Oguiza J.A."/>
            <person name="Park J."/>
            <person name="Pisabarro A.G."/>
            <person name="Riley R."/>
            <person name="Rosling A."/>
            <person name="Salamov A."/>
            <person name="Schmidt O."/>
            <person name="Schmutz J."/>
            <person name="Skrede I."/>
            <person name="Stenlid J."/>
            <person name="Wiebenga A."/>
            <person name="Xie X."/>
            <person name="Kuees U."/>
            <person name="Hibbett D.S."/>
            <person name="Hoffmeister D."/>
            <person name="Hoegberg N."/>
            <person name="Martin F."/>
            <person name="Grigoriev I.V."/>
            <person name="Watkinson S.C."/>
        </authorList>
    </citation>
    <scope>NUCLEOTIDE SEQUENCE [LARGE SCALE GENOMIC DNA]</scope>
    <source>
        <strain evidence="6">strain S7.3</strain>
    </source>
</reference>
<dbReference type="PANTHER" id="PTHR43142:SF3">
    <property type="entry name" value="PUTATIVE (AFU_ORTHOLOGUE AFUA_3G09070)-RELATED"/>
    <property type="match status" value="1"/>
</dbReference>
<dbReference type="InParanoid" id="F8QIQ7"/>
<dbReference type="PROSITE" id="PS51257">
    <property type="entry name" value="PROKAR_LIPOPROTEIN"/>
    <property type="match status" value="1"/>
</dbReference>
<dbReference type="Pfam" id="PF00135">
    <property type="entry name" value="COesterase"/>
    <property type="match status" value="1"/>
</dbReference>
<dbReference type="Proteomes" id="UP000008063">
    <property type="component" value="Unassembled WGS sequence"/>
</dbReference>
<sequence>MAISSMKLALAHLVLLGCLVAATPTPDIIGSDLAFLFQNDLNWPAAPDHSGTILVSKPLANDRALAACNQLAESFLPTNGTYFASDITNILQYLALEDANPGQQYWVASGSATECLSISESGKISVDCDEKLPAFCSQSAPYRPNTDTDLSPDYYIQVNSGSLEVLGTRDHLSFRFIGIPYADPFERFTYSSVYSSPGNLTALEYGSPCVQINYGSEDCLFLNVYTPYLPAFPINPERLKPVMFWIHGGAFTSGEGSDSIFDGGNIVSRGDVVVVTINYRLSTLGFLALEDGVTNGNFGLADQITALKWVNEHIADFGGDPLRVTIFGQSAGAGSVRALLMAPPAFGLFAGAIAESNLDGFGYASTYSNYYSIAEEAYIAADPLTAYVNCTNSSDVLACLRGIDAQTLVEAPSAPRYIVVDGTYITTNQLELNGSGLTAKAHVIFGWMADDGADFIGAYPTMNTTVDDSIQDLGISANLTEMIMSSGLFPVPFSDNYTLDVFNVTSHVATDGEFRCLDQATVLASAKKKIFESTWTYQFDKSYGGYEPFPEVCDPPVTPDYPYGDPNLPYFRCHSGDLYFVFGTLGQSASPFRDWNDLYFSQVTVDSWTAFARSYNPNPSPQYLAARGYANTSDALSKYGLWEEVTTTNPTPLRILDIPLQQVPFLEQEQCDLLGYTLPYYE</sequence>
<evidence type="ECO:0000313" key="5">
    <source>
        <dbReference type="EMBL" id="EGN91805.1"/>
    </source>
</evidence>
<dbReference type="AlphaFoldDB" id="F8QIQ7"/>
<dbReference type="InterPro" id="IPR002018">
    <property type="entry name" value="CarbesteraseB"/>
</dbReference>
<dbReference type="ESTHER" id="serl9-f8nq77">
    <property type="family name" value="Fungal_carboxylesterase_lipase"/>
</dbReference>
<accession>F8QIQ7</accession>
<dbReference type="SUPFAM" id="SSF53474">
    <property type="entry name" value="alpha/beta-Hydrolases"/>
    <property type="match status" value="1"/>
</dbReference>
<keyword evidence="3" id="KW-0732">Signal</keyword>
<dbReference type="GO" id="GO:0016787">
    <property type="term" value="F:hydrolase activity"/>
    <property type="evidence" value="ECO:0007669"/>
    <property type="project" value="UniProtKB-KW"/>
</dbReference>
<keyword evidence="6" id="KW-1185">Reference proteome</keyword>
<feature type="domain" description="Carboxylesterase type B" evidence="4">
    <location>
        <begin position="175"/>
        <end position="671"/>
    </location>
</feature>
<gene>
    <name evidence="5" type="ORF">SERLA73DRAFT_118164</name>
</gene>
<dbReference type="InterPro" id="IPR019826">
    <property type="entry name" value="Carboxylesterase_B_AS"/>
</dbReference>
<dbReference type="HOGENOM" id="CLU_006586_8_1_1"/>
<evidence type="ECO:0000256" key="1">
    <source>
        <dbReference type="ARBA" id="ARBA00005964"/>
    </source>
</evidence>
<dbReference type="STRING" id="936435.F8QIQ7"/>
<name>F8QIQ7_SERL3</name>
<feature type="signal peptide" evidence="3">
    <location>
        <begin position="1"/>
        <end position="22"/>
    </location>
</feature>
<dbReference type="EC" id="3.1.1.-" evidence="3"/>
<evidence type="ECO:0000256" key="2">
    <source>
        <dbReference type="ARBA" id="ARBA00022801"/>
    </source>
</evidence>
<dbReference type="InterPro" id="IPR019819">
    <property type="entry name" value="Carboxylesterase_B_CS"/>
</dbReference>
<dbReference type="PANTHER" id="PTHR43142">
    <property type="entry name" value="CARBOXYLIC ESTER HYDROLASE"/>
    <property type="match status" value="1"/>
</dbReference>
<dbReference type="InterPro" id="IPR029058">
    <property type="entry name" value="AB_hydrolase_fold"/>
</dbReference>
<organism evidence="6">
    <name type="scientific">Serpula lacrymans var. lacrymans (strain S7.3)</name>
    <name type="common">Dry rot fungus</name>
    <dbReference type="NCBI Taxonomy" id="936435"/>
    <lineage>
        <taxon>Eukaryota</taxon>
        <taxon>Fungi</taxon>
        <taxon>Dikarya</taxon>
        <taxon>Basidiomycota</taxon>
        <taxon>Agaricomycotina</taxon>
        <taxon>Agaricomycetes</taxon>
        <taxon>Agaricomycetidae</taxon>
        <taxon>Boletales</taxon>
        <taxon>Coniophorineae</taxon>
        <taxon>Serpulaceae</taxon>
        <taxon>Serpula</taxon>
    </lineage>
</organism>
<evidence type="ECO:0000256" key="3">
    <source>
        <dbReference type="RuleBase" id="RU361235"/>
    </source>
</evidence>
<protein>
    <recommendedName>
        <fullName evidence="3">Carboxylic ester hydrolase</fullName>
        <ecNumber evidence="3">3.1.1.-</ecNumber>
    </recommendedName>
</protein>
<proteinExistence type="inferred from homology"/>
<dbReference type="Gene3D" id="3.40.50.1820">
    <property type="entry name" value="alpha/beta hydrolase"/>
    <property type="match status" value="1"/>
</dbReference>
<dbReference type="EMBL" id="GL945531">
    <property type="protein sequence ID" value="EGN91805.1"/>
    <property type="molecule type" value="Genomic_DNA"/>
</dbReference>
<dbReference type="OMA" id="TIVTHTE"/>
<dbReference type="eggNOG" id="KOG1516">
    <property type="taxonomic scope" value="Eukaryota"/>
</dbReference>